<organism evidence="3 4">
    <name type="scientific">Streptomonospora nanhaiensis</name>
    <dbReference type="NCBI Taxonomy" id="1323731"/>
    <lineage>
        <taxon>Bacteria</taxon>
        <taxon>Bacillati</taxon>
        <taxon>Actinomycetota</taxon>
        <taxon>Actinomycetes</taxon>
        <taxon>Streptosporangiales</taxon>
        <taxon>Nocardiopsidaceae</taxon>
        <taxon>Streptomonospora</taxon>
    </lineage>
</organism>
<dbReference type="RefSeq" id="WP_267949744.1">
    <property type="nucleotide sequence ID" value="NZ_CP113264.1"/>
</dbReference>
<name>A0ABY6YUA6_9ACTN</name>
<reference evidence="3 4" key="1">
    <citation type="journal article" date="2013" name="Int. J. Syst. Evol. Microbiol.">
        <title>Description of Streptomonospora sediminis sp. nov. and Streptomonospora nanhaiensis sp. nov., and reclassification of Nocardiopsis arabia Hozzein &amp; Goodfellow 2008 as Streptomonospora arabica comb. nov. and emended description of the genus Streptomonospora.</title>
        <authorList>
            <person name="Zhang D.F."/>
            <person name="Pan H.Q."/>
            <person name="He J."/>
            <person name="Zhang X.M."/>
            <person name="Zhang Y.G."/>
            <person name="Klenk H.P."/>
            <person name="Hu J.C."/>
            <person name="Li W.J."/>
        </authorList>
    </citation>
    <scope>NUCLEOTIDE SEQUENCE [LARGE SCALE GENOMIC DNA]</scope>
    <source>
        <strain evidence="3 4">12A09</strain>
    </source>
</reference>
<gene>
    <name evidence="3" type="ORF">OUQ99_13240</name>
</gene>
<dbReference type="InterPro" id="IPR001387">
    <property type="entry name" value="Cro/C1-type_HTH"/>
</dbReference>
<keyword evidence="4" id="KW-1185">Reference proteome</keyword>
<dbReference type="PROSITE" id="PS50943">
    <property type="entry name" value="HTH_CROC1"/>
    <property type="match status" value="1"/>
</dbReference>
<dbReference type="CDD" id="cd00093">
    <property type="entry name" value="HTH_XRE"/>
    <property type="match status" value="1"/>
</dbReference>
<dbReference type="InterPro" id="IPR010982">
    <property type="entry name" value="Lambda_DNA-bd_dom_sf"/>
</dbReference>
<evidence type="ECO:0000256" key="1">
    <source>
        <dbReference type="SAM" id="Coils"/>
    </source>
</evidence>
<accession>A0ABY6YUA6</accession>
<evidence type="ECO:0000313" key="4">
    <source>
        <dbReference type="Proteomes" id="UP001156498"/>
    </source>
</evidence>
<evidence type="ECO:0000313" key="3">
    <source>
        <dbReference type="EMBL" id="WAE75975.1"/>
    </source>
</evidence>
<keyword evidence="1" id="KW-0175">Coiled coil</keyword>
<sequence length="294" mass="33060">MNLPQSRAVGVSNVHEARTALGNRLRGLRKQAGLSGRELAESLSWQASKISKIENGKQTPSDQDVLDWTRATNSESEAEDLLASLHTLEIQHAEWQRQLRAGLKLHQNEIAELNARTRLFRVFESTYIPGLLQTAGYARFRFAQSITVFKIRNDINEAVQARIQRQDILYRPDKRFHFVITEAALRYRLCPPEAMLAQLDRLVSMSALPNVRLGIIGFETAYVVAPAHGFWLLDDERVMVETFSAELNLAQPQETGLYGRVFESLAGVASYGRSARAIITRVIDDLSSELPENG</sequence>
<dbReference type="EMBL" id="CP113264">
    <property type="protein sequence ID" value="WAE75975.1"/>
    <property type="molecule type" value="Genomic_DNA"/>
</dbReference>
<proteinExistence type="predicted"/>
<protein>
    <submittedName>
        <fullName evidence="3">Helix-turn-helix transcriptional regulator</fullName>
    </submittedName>
</protein>
<feature type="domain" description="HTH cro/C1-type" evidence="2">
    <location>
        <begin position="25"/>
        <end position="81"/>
    </location>
</feature>
<dbReference type="Pfam" id="PF19054">
    <property type="entry name" value="DUF5753"/>
    <property type="match status" value="1"/>
</dbReference>
<dbReference type="InterPro" id="IPR043917">
    <property type="entry name" value="DUF5753"/>
</dbReference>
<dbReference type="Pfam" id="PF13560">
    <property type="entry name" value="HTH_31"/>
    <property type="match status" value="1"/>
</dbReference>
<dbReference type="SUPFAM" id="SSF47413">
    <property type="entry name" value="lambda repressor-like DNA-binding domains"/>
    <property type="match status" value="1"/>
</dbReference>
<dbReference type="Proteomes" id="UP001156498">
    <property type="component" value="Chromosome"/>
</dbReference>
<dbReference type="SMART" id="SM00530">
    <property type="entry name" value="HTH_XRE"/>
    <property type="match status" value="1"/>
</dbReference>
<feature type="coiled-coil region" evidence="1">
    <location>
        <begin position="78"/>
        <end position="116"/>
    </location>
</feature>
<dbReference type="Gene3D" id="1.10.260.40">
    <property type="entry name" value="lambda repressor-like DNA-binding domains"/>
    <property type="match status" value="1"/>
</dbReference>
<evidence type="ECO:0000259" key="2">
    <source>
        <dbReference type="PROSITE" id="PS50943"/>
    </source>
</evidence>